<comment type="similarity">
    <text evidence="1">Belongs to the LysR transcriptional regulatory family.</text>
</comment>
<evidence type="ECO:0000256" key="2">
    <source>
        <dbReference type="ARBA" id="ARBA00023015"/>
    </source>
</evidence>
<gene>
    <name evidence="7" type="ORF">H0241_04220</name>
</gene>
<sequence length="302" mass="32466">MQLRHLRYFVSIVDAGSFTRAAAAIRVAQPALSQQIAELEAGLGVTLLHRSVRGISPTQVGRVFYQEAVFVLRRMDQLRDIVRSTEGEPEGSVGLGMPSALAASLVSPLVRACRAALPKVTLRLVIGDFSRIRSLIESHALDIGTVFEDTLTLGVVRKALFRQRLYLIRPDNGEDVAPSVSLEELTTLPLVLPARPHTTRNALDRTFAAAGVAPNCVAEVDTCDYAIALVKAGIGCAIVPKGNVSVLPGCEGMKTVVIDPPIYLTACLISSGDMPLTSAAEAVSILIATQLERLFQKRFLLK</sequence>
<keyword evidence="5" id="KW-0804">Transcription</keyword>
<keyword evidence="8" id="KW-1185">Reference proteome</keyword>
<proteinExistence type="inferred from homology"/>
<feature type="domain" description="HTH lysR-type" evidence="6">
    <location>
        <begin position="1"/>
        <end position="58"/>
    </location>
</feature>
<evidence type="ECO:0000256" key="3">
    <source>
        <dbReference type="ARBA" id="ARBA00023125"/>
    </source>
</evidence>
<evidence type="ECO:0000256" key="1">
    <source>
        <dbReference type="ARBA" id="ARBA00009437"/>
    </source>
</evidence>
<dbReference type="PROSITE" id="PS50931">
    <property type="entry name" value="HTH_LYSR"/>
    <property type="match status" value="1"/>
</dbReference>
<dbReference type="InterPro" id="IPR036390">
    <property type="entry name" value="WH_DNA-bd_sf"/>
</dbReference>
<evidence type="ECO:0000259" key="6">
    <source>
        <dbReference type="PROSITE" id="PS50931"/>
    </source>
</evidence>
<dbReference type="PRINTS" id="PR00039">
    <property type="entry name" value="HTHLYSR"/>
</dbReference>
<dbReference type="Proteomes" id="UP000558284">
    <property type="component" value="Unassembled WGS sequence"/>
</dbReference>
<comment type="caution">
    <text evidence="7">The sequence shown here is derived from an EMBL/GenBank/DDBJ whole genome shotgun (WGS) entry which is preliminary data.</text>
</comment>
<reference evidence="7 8" key="1">
    <citation type="submission" date="2020-07" db="EMBL/GenBank/DDBJ databases">
        <title>Definition of the novel symbiovar canariense within Mesorhizobium novociceri, a new species of genus Mesorhizobium nodulating Cicer canariense in the Caldera de Taburiente National Park (La Palma, Canary Islands).</title>
        <authorList>
            <person name="Leon-Barrios M."/>
            <person name="Perez-Yepez J."/>
            <person name="Flores-Felix J.D."/>
            <person name="Ramirez-Baena M.H."/>
            <person name="Pulido-Suarez L."/>
            <person name="Igual J.M."/>
            <person name="Velazquez E."/>
            <person name="Peix A."/>
        </authorList>
    </citation>
    <scope>NUCLEOTIDE SEQUENCE [LARGE SCALE GENOMIC DNA]</scope>
    <source>
        <strain evidence="7 8">CCANP35</strain>
    </source>
</reference>
<keyword evidence="2" id="KW-0805">Transcription regulation</keyword>
<dbReference type="Gene3D" id="1.10.10.10">
    <property type="entry name" value="Winged helix-like DNA-binding domain superfamily/Winged helix DNA-binding domain"/>
    <property type="match status" value="1"/>
</dbReference>
<dbReference type="Pfam" id="PF03466">
    <property type="entry name" value="LysR_substrate"/>
    <property type="match status" value="1"/>
</dbReference>
<dbReference type="SUPFAM" id="SSF53850">
    <property type="entry name" value="Periplasmic binding protein-like II"/>
    <property type="match status" value="1"/>
</dbReference>
<dbReference type="PANTHER" id="PTHR30293:SF0">
    <property type="entry name" value="NITROGEN ASSIMILATION REGULATORY PROTEIN NAC"/>
    <property type="match status" value="1"/>
</dbReference>
<dbReference type="PANTHER" id="PTHR30293">
    <property type="entry name" value="TRANSCRIPTIONAL REGULATORY PROTEIN NAC-RELATED"/>
    <property type="match status" value="1"/>
</dbReference>
<dbReference type="GO" id="GO:2000142">
    <property type="term" value="P:regulation of DNA-templated transcription initiation"/>
    <property type="evidence" value="ECO:0007669"/>
    <property type="project" value="TreeGrafter"/>
</dbReference>
<evidence type="ECO:0000313" key="7">
    <source>
        <dbReference type="EMBL" id="MBA1139462.1"/>
    </source>
</evidence>
<dbReference type="FunFam" id="1.10.10.10:FF:000001">
    <property type="entry name" value="LysR family transcriptional regulator"/>
    <property type="match status" value="1"/>
</dbReference>
<evidence type="ECO:0000313" key="8">
    <source>
        <dbReference type="Proteomes" id="UP000558284"/>
    </source>
</evidence>
<keyword evidence="3" id="KW-0238">DNA-binding</keyword>
<dbReference type="InterPro" id="IPR000847">
    <property type="entry name" value="LysR_HTH_N"/>
</dbReference>
<dbReference type="SUPFAM" id="SSF46785">
    <property type="entry name" value="Winged helix' DNA-binding domain"/>
    <property type="match status" value="1"/>
</dbReference>
<dbReference type="GO" id="GO:0003700">
    <property type="term" value="F:DNA-binding transcription factor activity"/>
    <property type="evidence" value="ECO:0007669"/>
    <property type="project" value="InterPro"/>
</dbReference>
<dbReference type="GO" id="GO:0003677">
    <property type="term" value="F:DNA binding"/>
    <property type="evidence" value="ECO:0007669"/>
    <property type="project" value="UniProtKB-KW"/>
</dbReference>
<evidence type="ECO:0000256" key="5">
    <source>
        <dbReference type="ARBA" id="ARBA00023163"/>
    </source>
</evidence>
<dbReference type="AlphaFoldDB" id="A0A838B0L8"/>
<keyword evidence="4" id="KW-0010">Activator</keyword>
<organism evidence="7 8">
    <name type="scientific">Mesorhizobium neociceri</name>
    <dbReference type="NCBI Taxonomy" id="1307853"/>
    <lineage>
        <taxon>Bacteria</taxon>
        <taxon>Pseudomonadati</taxon>
        <taxon>Pseudomonadota</taxon>
        <taxon>Alphaproteobacteria</taxon>
        <taxon>Hyphomicrobiales</taxon>
        <taxon>Phyllobacteriaceae</taxon>
        <taxon>Mesorhizobium</taxon>
    </lineage>
</organism>
<dbReference type="EMBL" id="JACDTY010000002">
    <property type="protein sequence ID" value="MBA1139462.1"/>
    <property type="molecule type" value="Genomic_DNA"/>
</dbReference>
<dbReference type="InterPro" id="IPR005119">
    <property type="entry name" value="LysR_subst-bd"/>
</dbReference>
<dbReference type="Pfam" id="PF00126">
    <property type="entry name" value="HTH_1"/>
    <property type="match status" value="1"/>
</dbReference>
<evidence type="ECO:0000256" key="4">
    <source>
        <dbReference type="ARBA" id="ARBA00023159"/>
    </source>
</evidence>
<name>A0A838B0L8_9HYPH</name>
<protein>
    <submittedName>
        <fullName evidence="7">LysR family transcriptional regulator</fullName>
    </submittedName>
</protein>
<dbReference type="Gene3D" id="3.40.190.290">
    <property type="match status" value="1"/>
</dbReference>
<dbReference type="InterPro" id="IPR036388">
    <property type="entry name" value="WH-like_DNA-bd_sf"/>
</dbReference>
<dbReference type="RefSeq" id="WP_027038832.1">
    <property type="nucleotide sequence ID" value="NZ_JACDTY010000002.1"/>
</dbReference>
<accession>A0A838B0L8</accession>